<feature type="chain" id="PRO_5032513882" evidence="1">
    <location>
        <begin position="17"/>
        <end position="230"/>
    </location>
</feature>
<sequence>MLRVVLAAALTSAAAAAHCDFGGYFRDPNHYKEGSFAGSRFVTSRTGDKEGNAITLIGSDDGKNFWTLHGKQDQTRCAITVDFSPKGGPSNLSGRYESQTKAIVWSDSNFWTQLNVPDFGALTKAAYSGISGYYQDPNHIKRHSWAGTRMISDAEGDKEGNGLNLIGSDDGTTFWMLKGKFTDKAQNAFVVDFSPKGGPPGLSGKYAAGAIKWTDGNTWEKMAFGQGQLV</sequence>
<keyword evidence="1" id="KW-0732">Signal</keyword>
<gene>
    <name evidence="2" type="ORF">PGLA2088_LOCUS45308</name>
</gene>
<dbReference type="Proteomes" id="UP000626109">
    <property type="component" value="Unassembled WGS sequence"/>
</dbReference>
<dbReference type="EMBL" id="CAJNNW010035650">
    <property type="protein sequence ID" value="CAE8729057.1"/>
    <property type="molecule type" value="Genomic_DNA"/>
</dbReference>
<comment type="caution">
    <text evidence="2">The sequence shown here is derived from an EMBL/GenBank/DDBJ whole genome shotgun (WGS) entry which is preliminary data.</text>
</comment>
<feature type="signal peptide" evidence="1">
    <location>
        <begin position="1"/>
        <end position="16"/>
    </location>
</feature>
<accession>A0A813LI43</accession>
<proteinExistence type="predicted"/>
<name>A0A813LI43_POLGL</name>
<protein>
    <submittedName>
        <fullName evidence="2">Uncharacterized protein</fullName>
    </submittedName>
</protein>
<reference evidence="2" key="1">
    <citation type="submission" date="2021-02" db="EMBL/GenBank/DDBJ databases">
        <authorList>
            <person name="Dougan E. K."/>
            <person name="Rhodes N."/>
            <person name="Thang M."/>
            <person name="Chan C."/>
        </authorList>
    </citation>
    <scope>NUCLEOTIDE SEQUENCE</scope>
</reference>
<dbReference type="AlphaFoldDB" id="A0A813LI43"/>
<evidence type="ECO:0000313" key="3">
    <source>
        <dbReference type="Proteomes" id="UP000626109"/>
    </source>
</evidence>
<evidence type="ECO:0000256" key="1">
    <source>
        <dbReference type="SAM" id="SignalP"/>
    </source>
</evidence>
<evidence type="ECO:0000313" key="2">
    <source>
        <dbReference type="EMBL" id="CAE8729057.1"/>
    </source>
</evidence>
<organism evidence="2 3">
    <name type="scientific">Polarella glacialis</name>
    <name type="common">Dinoflagellate</name>
    <dbReference type="NCBI Taxonomy" id="89957"/>
    <lineage>
        <taxon>Eukaryota</taxon>
        <taxon>Sar</taxon>
        <taxon>Alveolata</taxon>
        <taxon>Dinophyceae</taxon>
        <taxon>Suessiales</taxon>
        <taxon>Suessiaceae</taxon>
        <taxon>Polarella</taxon>
    </lineage>
</organism>